<feature type="chain" id="PRO_5008269622" evidence="1">
    <location>
        <begin position="22"/>
        <end position="97"/>
    </location>
</feature>
<gene>
    <name evidence="2" type="ORF">ALC53_02589</name>
</gene>
<protein>
    <submittedName>
        <fullName evidence="2">Uncharacterized protein</fullName>
    </submittedName>
</protein>
<feature type="signal peptide" evidence="1">
    <location>
        <begin position="1"/>
        <end position="21"/>
    </location>
</feature>
<evidence type="ECO:0000256" key="1">
    <source>
        <dbReference type="SAM" id="SignalP"/>
    </source>
</evidence>
<dbReference type="AlphaFoldDB" id="A0A195BRI2"/>
<keyword evidence="3" id="KW-1185">Reference proteome</keyword>
<accession>A0A195BRI2</accession>
<evidence type="ECO:0000313" key="3">
    <source>
        <dbReference type="Proteomes" id="UP000078540"/>
    </source>
</evidence>
<dbReference type="EMBL" id="KQ976423">
    <property type="protein sequence ID" value="KYM88824.1"/>
    <property type="molecule type" value="Genomic_DNA"/>
</dbReference>
<name>A0A195BRI2_9HYME</name>
<proteinExistence type="predicted"/>
<evidence type="ECO:0000313" key="2">
    <source>
        <dbReference type="EMBL" id="KYM88824.1"/>
    </source>
</evidence>
<keyword evidence="1" id="KW-0732">Signal</keyword>
<reference evidence="2 3" key="1">
    <citation type="submission" date="2015-09" db="EMBL/GenBank/DDBJ databases">
        <title>Atta colombica WGS genome.</title>
        <authorList>
            <person name="Nygaard S."/>
            <person name="Hu H."/>
            <person name="Boomsma J."/>
            <person name="Zhang G."/>
        </authorList>
    </citation>
    <scope>NUCLEOTIDE SEQUENCE [LARGE SCALE GENOMIC DNA]</scope>
    <source>
        <strain evidence="2">Treedump-2</strain>
        <tissue evidence="2">Whole body</tissue>
    </source>
</reference>
<sequence>MSAYLFVEIVLLSGFWFCSWARGYETEEPTIYYLSFLEKVRINKRAEVLLADDGDALPRLAYNTENVSIVARPNVSSLRIAIEAAFVSMDSATLQRA</sequence>
<organism evidence="2 3">
    <name type="scientific">Atta colombica</name>
    <dbReference type="NCBI Taxonomy" id="520822"/>
    <lineage>
        <taxon>Eukaryota</taxon>
        <taxon>Metazoa</taxon>
        <taxon>Ecdysozoa</taxon>
        <taxon>Arthropoda</taxon>
        <taxon>Hexapoda</taxon>
        <taxon>Insecta</taxon>
        <taxon>Pterygota</taxon>
        <taxon>Neoptera</taxon>
        <taxon>Endopterygota</taxon>
        <taxon>Hymenoptera</taxon>
        <taxon>Apocrita</taxon>
        <taxon>Aculeata</taxon>
        <taxon>Formicoidea</taxon>
        <taxon>Formicidae</taxon>
        <taxon>Myrmicinae</taxon>
        <taxon>Atta</taxon>
    </lineage>
</organism>
<dbReference type="Proteomes" id="UP000078540">
    <property type="component" value="Unassembled WGS sequence"/>
</dbReference>